<keyword evidence="4" id="KW-1185">Reference proteome</keyword>
<organism evidence="2 5">
    <name type="scientific">Saccharopolyspora kobensis</name>
    <dbReference type="NCBI Taxonomy" id="146035"/>
    <lineage>
        <taxon>Bacteria</taxon>
        <taxon>Bacillati</taxon>
        <taxon>Actinomycetota</taxon>
        <taxon>Actinomycetes</taxon>
        <taxon>Pseudonocardiales</taxon>
        <taxon>Pseudonocardiaceae</taxon>
        <taxon>Saccharopolyspora</taxon>
    </lineage>
</organism>
<evidence type="ECO:0000313" key="4">
    <source>
        <dbReference type="Proteomes" id="UP000199690"/>
    </source>
</evidence>
<feature type="transmembrane region" description="Helical" evidence="1">
    <location>
        <begin position="33"/>
        <end position="54"/>
    </location>
</feature>
<dbReference type="AlphaFoldDB" id="A0A1H6EA47"/>
<keyword evidence="1" id="KW-0472">Membrane</keyword>
<name>A0A1H6EA47_9PSEU</name>
<dbReference type="EMBL" id="FNVB01000009">
    <property type="protein sequence ID" value="SEG93685.1"/>
    <property type="molecule type" value="Genomic_DNA"/>
</dbReference>
<sequence length="121" mass="12581">MALLLAWVDLRLIADLWDECELDDASGGITFNFVVFPMVVGINFLLVPVGALLFANGRRLAMRLIGRGWAPDSALGLVIPVGVVVMLAASALASVLAISAANAQIPADYPTSCAELGNGNA</sequence>
<evidence type="ECO:0000313" key="5">
    <source>
        <dbReference type="Proteomes" id="UP000236729"/>
    </source>
</evidence>
<keyword evidence="1" id="KW-1133">Transmembrane helix</keyword>
<keyword evidence="1" id="KW-0812">Transmembrane</keyword>
<dbReference type="EMBL" id="FOME01000004">
    <property type="protein sequence ID" value="SFD47044.1"/>
    <property type="molecule type" value="Genomic_DNA"/>
</dbReference>
<proteinExistence type="predicted"/>
<accession>A0A1H6EA47</accession>
<reference evidence="4 5" key="2">
    <citation type="submission" date="2016-10" db="EMBL/GenBank/DDBJ databases">
        <authorList>
            <person name="Varghese N."/>
            <person name="Submissions S."/>
        </authorList>
    </citation>
    <scope>NUCLEOTIDE SEQUENCE [LARGE SCALE GENOMIC DNA]</scope>
    <source>
        <strain evidence="5">ATCC 20501</strain>
        <strain evidence="3 4">CGMCC 4.3529</strain>
    </source>
</reference>
<protein>
    <submittedName>
        <fullName evidence="2">Uncharacterized protein</fullName>
    </submittedName>
</protein>
<reference evidence="2" key="1">
    <citation type="submission" date="2016-10" db="EMBL/GenBank/DDBJ databases">
        <authorList>
            <person name="de Groot N.N."/>
        </authorList>
    </citation>
    <scope>NUCLEOTIDE SEQUENCE [LARGE SCALE GENOMIC DNA]</scope>
    <source>
        <strain evidence="2">ATCC 20501</strain>
    </source>
</reference>
<dbReference type="Proteomes" id="UP000199690">
    <property type="component" value="Unassembled WGS sequence"/>
</dbReference>
<dbReference type="Proteomes" id="UP000236729">
    <property type="component" value="Unassembled WGS sequence"/>
</dbReference>
<accession>A0A1I1SKP2</accession>
<evidence type="ECO:0000313" key="3">
    <source>
        <dbReference type="EMBL" id="SFD47044.1"/>
    </source>
</evidence>
<evidence type="ECO:0000256" key="1">
    <source>
        <dbReference type="SAM" id="Phobius"/>
    </source>
</evidence>
<feature type="transmembrane region" description="Helical" evidence="1">
    <location>
        <begin position="75"/>
        <end position="101"/>
    </location>
</feature>
<gene>
    <name evidence="2" type="ORF">SAMN02982929_05875</name>
    <name evidence="3" type="ORF">SAMN05216506_104406</name>
</gene>
<evidence type="ECO:0000313" key="2">
    <source>
        <dbReference type="EMBL" id="SEG93685.1"/>
    </source>
</evidence>